<keyword evidence="1" id="KW-0812">Transmembrane</keyword>
<dbReference type="EMBL" id="AP015038">
    <property type="protein sequence ID" value="BAT88755.1"/>
    <property type="molecule type" value="Genomic_DNA"/>
</dbReference>
<keyword evidence="1" id="KW-0472">Membrane</keyword>
<proteinExistence type="predicted"/>
<keyword evidence="3" id="KW-1185">Reference proteome</keyword>
<evidence type="ECO:0000313" key="2">
    <source>
        <dbReference type="EMBL" id="BAT88755.1"/>
    </source>
</evidence>
<evidence type="ECO:0000256" key="1">
    <source>
        <dbReference type="SAM" id="Phobius"/>
    </source>
</evidence>
<gene>
    <name evidence="2" type="primary">Vigan.05G235700</name>
    <name evidence="2" type="ORF">VIGAN_05235700</name>
</gene>
<name>A0A0S3S7H6_PHAAN</name>
<dbReference type="AlphaFoldDB" id="A0A0S3S7H6"/>
<dbReference type="Proteomes" id="UP000291084">
    <property type="component" value="Chromosome 5"/>
</dbReference>
<reference evidence="2 3" key="1">
    <citation type="journal article" date="2015" name="Sci. Rep.">
        <title>The power of single molecule real-time sequencing technology in the de novo assembly of a eukaryotic genome.</title>
        <authorList>
            <person name="Sakai H."/>
            <person name="Naito K."/>
            <person name="Ogiso-Tanaka E."/>
            <person name="Takahashi Y."/>
            <person name="Iseki K."/>
            <person name="Muto C."/>
            <person name="Satou K."/>
            <person name="Teruya K."/>
            <person name="Shiroma A."/>
            <person name="Shimoji M."/>
            <person name="Hirano T."/>
            <person name="Itoh T."/>
            <person name="Kaga A."/>
            <person name="Tomooka N."/>
        </authorList>
    </citation>
    <scope>NUCLEOTIDE SEQUENCE [LARGE SCALE GENOMIC DNA]</scope>
    <source>
        <strain evidence="3">cv. Shumari</strain>
    </source>
</reference>
<feature type="transmembrane region" description="Helical" evidence="1">
    <location>
        <begin position="71"/>
        <end position="93"/>
    </location>
</feature>
<organism evidence="2 3">
    <name type="scientific">Vigna angularis var. angularis</name>
    <dbReference type="NCBI Taxonomy" id="157739"/>
    <lineage>
        <taxon>Eukaryota</taxon>
        <taxon>Viridiplantae</taxon>
        <taxon>Streptophyta</taxon>
        <taxon>Embryophyta</taxon>
        <taxon>Tracheophyta</taxon>
        <taxon>Spermatophyta</taxon>
        <taxon>Magnoliopsida</taxon>
        <taxon>eudicotyledons</taxon>
        <taxon>Gunneridae</taxon>
        <taxon>Pentapetalae</taxon>
        <taxon>rosids</taxon>
        <taxon>fabids</taxon>
        <taxon>Fabales</taxon>
        <taxon>Fabaceae</taxon>
        <taxon>Papilionoideae</taxon>
        <taxon>50 kb inversion clade</taxon>
        <taxon>NPAAA clade</taxon>
        <taxon>indigoferoid/millettioid clade</taxon>
        <taxon>Phaseoleae</taxon>
        <taxon>Vigna</taxon>
    </lineage>
</organism>
<accession>A0A0S3S7H6</accession>
<evidence type="ECO:0000313" key="3">
    <source>
        <dbReference type="Proteomes" id="UP000291084"/>
    </source>
</evidence>
<keyword evidence="1" id="KW-1133">Transmembrane helix</keyword>
<protein>
    <submittedName>
        <fullName evidence="2">Uncharacterized protein</fullName>
    </submittedName>
</protein>
<sequence length="118" mass="13543">MDCGCNSERIPMSTKSCRSFTPSFVFPLMFSKVPTTLSHTFFSTCITSMQCRTSSLHQYGRLKNIDRFFQMFFSTVFFLCFPNTISMFLTWLYTSSPLRGLDTTSSSGLPLNAFFNLR</sequence>